<organism evidence="2 3">
    <name type="scientific">Lentinula lateritia</name>
    <dbReference type="NCBI Taxonomy" id="40482"/>
    <lineage>
        <taxon>Eukaryota</taxon>
        <taxon>Fungi</taxon>
        <taxon>Dikarya</taxon>
        <taxon>Basidiomycota</taxon>
        <taxon>Agaricomycotina</taxon>
        <taxon>Agaricomycetes</taxon>
        <taxon>Agaricomycetidae</taxon>
        <taxon>Agaricales</taxon>
        <taxon>Marasmiineae</taxon>
        <taxon>Omphalotaceae</taxon>
        <taxon>Lentinula</taxon>
    </lineage>
</organism>
<dbReference type="AlphaFoldDB" id="A0A9W8ZPZ7"/>
<comment type="caution">
    <text evidence="2">The sequence shown here is derived from an EMBL/GenBank/DDBJ whole genome shotgun (WGS) entry which is preliminary data.</text>
</comment>
<feature type="region of interest" description="Disordered" evidence="1">
    <location>
        <begin position="97"/>
        <end position="171"/>
    </location>
</feature>
<reference evidence="2" key="1">
    <citation type="submission" date="2022-08" db="EMBL/GenBank/DDBJ databases">
        <authorList>
            <consortium name="DOE Joint Genome Institute"/>
            <person name="Min B."/>
            <person name="Riley R."/>
            <person name="Sierra-Patev S."/>
            <person name="Naranjo-Ortiz M."/>
            <person name="Looney B."/>
            <person name="Konkel Z."/>
            <person name="Slot J.C."/>
            <person name="Sakamoto Y."/>
            <person name="Steenwyk J.L."/>
            <person name="Rokas A."/>
            <person name="Carro J."/>
            <person name="Camarero S."/>
            <person name="Ferreira P."/>
            <person name="Molpeceres G."/>
            <person name="Ruiz-Duenas F.J."/>
            <person name="Serrano A."/>
            <person name="Henrissat B."/>
            <person name="Drula E."/>
            <person name="Hughes K.W."/>
            <person name="Mata J.L."/>
            <person name="Ishikawa N.K."/>
            <person name="Vargas-Isla R."/>
            <person name="Ushijima S."/>
            <person name="Smith C.A."/>
            <person name="Ahrendt S."/>
            <person name="Andreopoulos W."/>
            <person name="He G."/>
            <person name="Labutti K."/>
            <person name="Lipzen A."/>
            <person name="Ng V."/>
            <person name="Sandor L."/>
            <person name="Barry K."/>
            <person name="Martinez A.T."/>
            <person name="Xiao Y."/>
            <person name="Gibbons J.G."/>
            <person name="Terashima K."/>
            <person name="Hibbett D.S."/>
            <person name="Grigoriev I.V."/>
        </authorList>
    </citation>
    <scope>NUCLEOTIDE SEQUENCE</scope>
    <source>
        <strain evidence="2">Sp2 HRB7682 ss15</strain>
    </source>
</reference>
<evidence type="ECO:0000256" key="1">
    <source>
        <dbReference type="SAM" id="MobiDB-lite"/>
    </source>
</evidence>
<protein>
    <submittedName>
        <fullName evidence="2">Uncharacterized protein</fullName>
    </submittedName>
</protein>
<feature type="compositionally biased region" description="Basic and acidic residues" evidence="1">
    <location>
        <begin position="122"/>
        <end position="139"/>
    </location>
</feature>
<feature type="compositionally biased region" description="Basic and acidic residues" evidence="1">
    <location>
        <begin position="152"/>
        <end position="165"/>
    </location>
</feature>
<reference evidence="2" key="2">
    <citation type="journal article" date="2023" name="Proc. Natl. Acad. Sci. U.S.A.">
        <title>A global phylogenomic analysis of the shiitake genus Lentinula.</title>
        <authorList>
            <person name="Sierra-Patev S."/>
            <person name="Min B."/>
            <person name="Naranjo-Ortiz M."/>
            <person name="Looney B."/>
            <person name="Konkel Z."/>
            <person name="Slot J.C."/>
            <person name="Sakamoto Y."/>
            <person name="Steenwyk J.L."/>
            <person name="Rokas A."/>
            <person name="Carro J."/>
            <person name="Camarero S."/>
            <person name="Ferreira P."/>
            <person name="Molpeceres G."/>
            <person name="Ruiz-Duenas F.J."/>
            <person name="Serrano A."/>
            <person name="Henrissat B."/>
            <person name="Drula E."/>
            <person name="Hughes K.W."/>
            <person name="Mata J.L."/>
            <person name="Ishikawa N.K."/>
            <person name="Vargas-Isla R."/>
            <person name="Ushijima S."/>
            <person name="Smith C.A."/>
            <person name="Donoghue J."/>
            <person name="Ahrendt S."/>
            <person name="Andreopoulos W."/>
            <person name="He G."/>
            <person name="LaButti K."/>
            <person name="Lipzen A."/>
            <person name="Ng V."/>
            <person name="Riley R."/>
            <person name="Sandor L."/>
            <person name="Barry K."/>
            <person name="Martinez A.T."/>
            <person name="Xiao Y."/>
            <person name="Gibbons J.G."/>
            <person name="Terashima K."/>
            <person name="Grigoriev I.V."/>
            <person name="Hibbett D."/>
        </authorList>
    </citation>
    <scope>NUCLEOTIDE SEQUENCE</scope>
    <source>
        <strain evidence="2">Sp2 HRB7682 ss15</strain>
    </source>
</reference>
<gene>
    <name evidence="2" type="ORF">C8J55DRAFT_494167</name>
</gene>
<sequence length="213" mass="24137">MFIVQKIATPRKTTQPINFLCELGTVCLEHGIPMVVDVVRGQDYLFRASQSELGKSLRKLQSTNPTRLILILYLSCMVHKADNAVVKYGKHKRTSKKTCQKCSKAAREASLRSQAPTSPISDHPHKNTENPTDNYKENDDPQPGSSAIMPKADLRADKLKKDVDKHRKKSTNWKGKTVVLRGCLSETKKELNKHIEEEEQIKKIDNGERQKMS</sequence>
<dbReference type="EMBL" id="JANVFS010000065">
    <property type="protein sequence ID" value="KAJ4463852.1"/>
    <property type="molecule type" value="Genomic_DNA"/>
</dbReference>
<evidence type="ECO:0000313" key="3">
    <source>
        <dbReference type="Proteomes" id="UP001150238"/>
    </source>
</evidence>
<feature type="compositionally biased region" description="Polar residues" evidence="1">
    <location>
        <begin position="111"/>
        <end position="120"/>
    </location>
</feature>
<evidence type="ECO:0000313" key="2">
    <source>
        <dbReference type="EMBL" id="KAJ4463852.1"/>
    </source>
</evidence>
<dbReference type="Proteomes" id="UP001150238">
    <property type="component" value="Unassembled WGS sequence"/>
</dbReference>
<name>A0A9W8ZPZ7_9AGAR</name>
<proteinExistence type="predicted"/>
<accession>A0A9W8ZPZ7</accession>